<dbReference type="Proteomes" id="UP000192328">
    <property type="component" value="Unassembled WGS sequence"/>
</dbReference>
<dbReference type="EMBL" id="FWXZ01000008">
    <property type="protein sequence ID" value="SMC88394.1"/>
    <property type="molecule type" value="Genomic_DNA"/>
</dbReference>
<reference evidence="1" key="1">
    <citation type="submission" date="2017-04" db="EMBL/GenBank/DDBJ databases">
        <authorList>
            <person name="Varghese N."/>
            <person name="Submissions S."/>
        </authorList>
    </citation>
    <scope>NUCLEOTIDE SEQUENCE</scope>
    <source>
        <strain evidence="1">WTE2008</strain>
    </source>
</reference>
<protein>
    <submittedName>
        <fullName evidence="1">Predicted N-acetyltransferase YhbS</fullName>
    </submittedName>
</protein>
<comment type="caution">
    <text evidence="1">The sequence shown here is derived from an EMBL/GenBank/DDBJ whole genome shotgun (WGS) entry which is preliminary data.</text>
</comment>
<gene>
    <name evidence="1" type="ORF">SAMN06297397_2984</name>
</gene>
<organism evidence="1 2">
    <name type="scientific">Aristaeella lactis</name>
    <dbReference type="NCBI Taxonomy" id="3046383"/>
    <lineage>
        <taxon>Bacteria</taxon>
        <taxon>Bacillati</taxon>
        <taxon>Bacillota</taxon>
        <taxon>Clostridia</taxon>
        <taxon>Eubacteriales</taxon>
        <taxon>Aristaeellaceae</taxon>
        <taxon>Aristaeella</taxon>
    </lineage>
</organism>
<proteinExistence type="predicted"/>
<name>A0AC61PQ28_9FIRM</name>
<keyword evidence="2" id="KW-1185">Reference proteome</keyword>
<sequence length="135" mass="15704">MTIIDLTEEQAEDIEERLEAFDESYITYKMDGEIRIGIEDDGKLVAGLDACVTNFKVLYVSTVFVDEEYRRKGLGARLMREMKKRAAAMGVNNIRLDTYDWQGKEFYETLGYECVGHYDNKEDGFSEYFYLKKLG</sequence>
<evidence type="ECO:0000313" key="2">
    <source>
        <dbReference type="Proteomes" id="UP000192328"/>
    </source>
</evidence>
<evidence type="ECO:0000313" key="1">
    <source>
        <dbReference type="EMBL" id="SMC88394.1"/>
    </source>
</evidence>
<accession>A0AC61PQ28</accession>